<keyword evidence="7" id="KW-0862">Zinc</keyword>
<dbReference type="PANTHER" id="PTHR11533:SF174">
    <property type="entry name" value="PUROMYCIN-SENSITIVE AMINOPEPTIDASE-RELATED"/>
    <property type="match status" value="1"/>
</dbReference>
<dbReference type="GO" id="GO:0043171">
    <property type="term" value="P:peptide catabolic process"/>
    <property type="evidence" value="ECO:0007669"/>
    <property type="project" value="TreeGrafter"/>
</dbReference>
<dbReference type="KEGG" id="mten:GWK48_06655"/>
<reference evidence="11 12" key="1">
    <citation type="submission" date="2020-02" db="EMBL/GenBank/DDBJ databases">
        <title>Comparative genome analysis reveals the metabolism and evolution of the thermophilic archaeal genus Metallosphaera.</title>
        <authorList>
            <person name="Jiang C."/>
        </authorList>
    </citation>
    <scope>NUCLEOTIDE SEQUENCE [LARGE SCALE GENOMIC DNA]</scope>
    <source>
        <strain evidence="11 12">Ric-A</strain>
    </source>
</reference>
<comment type="similarity">
    <text evidence="2">Belongs to the peptidase M1 family.</text>
</comment>
<keyword evidence="5" id="KW-0479">Metal-binding</keyword>
<dbReference type="PRINTS" id="PR00756">
    <property type="entry name" value="ALADIPTASE"/>
</dbReference>
<keyword evidence="6" id="KW-0378">Hydrolase</keyword>
<dbReference type="Gene3D" id="1.10.390.10">
    <property type="entry name" value="Neutral Protease Domain 2"/>
    <property type="match status" value="1"/>
</dbReference>
<dbReference type="Pfam" id="PF13646">
    <property type="entry name" value="HEAT_2"/>
    <property type="match status" value="2"/>
</dbReference>
<dbReference type="InterPro" id="IPR014782">
    <property type="entry name" value="Peptidase_M1_dom"/>
</dbReference>
<dbReference type="PANTHER" id="PTHR11533">
    <property type="entry name" value="PROTEASE M1 ZINC METALLOPROTEASE"/>
    <property type="match status" value="1"/>
</dbReference>
<dbReference type="Proteomes" id="UP000509301">
    <property type="component" value="Chromosome"/>
</dbReference>
<keyword evidence="3" id="KW-0031">Aminopeptidase</keyword>
<keyword evidence="12" id="KW-1185">Reference proteome</keyword>
<comment type="cofactor">
    <cofactor evidence="1">
        <name>Zn(2+)</name>
        <dbReference type="ChEBI" id="CHEBI:29105"/>
    </cofactor>
</comment>
<keyword evidence="4" id="KW-0645">Protease</keyword>
<dbReference type="Pfam" id="PF17900">
    <property type="entry name" value="Peptidase_M1_N"/>
    <property type="match status" value="1"/>
</dbReference>
<evidence type="ECO:0000313" key="12">
    <source>
        <dbReference type="Proteomes" id="UP000509301"/>
    </source>
</evidence>
<name>A0A6N0NTJ7_9CREN</name>
<dbReference type="OrthoDB" id="139771at2157"/>
<proteinExistence type="inferred from homology"/>
<evidence type="ECO:0000256" key="4">
    <source>
        <dbReference type="ARBA" id="ARBA00022670"/>
    </source>
</evidence>
<sequence length="772" mass="88974">MSYVPPSEAPEARLGRGYLLKEHEKHYPIAIPCSIVQANYELKVDGVEFEGIAELILECVKGNMFLEGVHFEVISFSLNGESNFQYDGRTFRFQVEKGRNLVAIKYRGRFLGTVRVVKGDTLEIASTGETENPSYWIPCITEPGVKTRTRMKIMVRKPLLAISNGDLLEVKEAGEWREFTWEMSYPHSFYLNSIAIGEFHQFKEEWEGVSLEYYLPKGKEGFLWNLGVTRQAMEFFSNYTGVKYPYKRYSQVVLYGMNGGMEYITNTHLTWRVLHDKRAEQDYDASSLISHELAHQWFGDLVTTKDWANIWLNEAFASYFQALFTEKIKGKDEFIYDLYIKFKTYLEEYSEYSRPIVFRYYKWPDELFDRHTYRKGSLVLHTLRNIVGDEIFREGIRNYLEEFSGKAVDTEDFRKVMERTSGLDLTQFFDLYLYSAGHPELSLSVRYSDKPVMILEQAQDVLFPLEIDVKIVTSSGEEIRKVKMESKKMELDLPKSLLYICVDPEFRTFVWVNDNQGEELLIREADDRDVMCSIRAANSLSKFTSERAVNALGKLLDHKFWGVSYEAAINLGKVKTKGALKELKDHVPANSKARRGVAKSLSEFKYDEEAAEFVNSLLQKEDSYYVKAELLRSLGKISIQRYEETVRKYYSEDSHLDVVRSAVIEALANFGSQENFNFLVEKAFNGESLPIRESATRWLGKFGERAVEPLSALVKDEFPTVRSSAIEALAETSSLKAIPVLKSVVNNEDEDGRLRATALRKVYAMGKVEPKK</sequence>
<feature type="domain" description="Aminopeptidase N-like N-terminal" evidence="10">
    <location>
        <begin position="124"/>
        <end position="191"/>
    </location>
</feature>
<dbReference type="InterPro" id="IPR011989">
    <property type="entry name" value="ARM-like"/>
</dbReference>
<accession>A0A6N0NTJ7</accession>
<evidence type="ECO:0000256" key="6">
    <source>
        <dbReference type="ARBA" id="ARBA00022801"/>
    </source>
</evidence>
<dbReference type="GeneID" id="55641615"/>
<evidence type="ECO:0000256" key="3">
    <source>
        <dbReference type="ARBA" id="ARBA00022438"/>
    </source>
</evidence>
<protein>
    <submittedName>
        <fullName evidence="11">Peptidase M1</fullName>
    </submittedName>
</protein>
<dbReference type="RefSeq" id="WP_174630748.1">
    <property type="nucleotide sequence ID" value="NZ_CP049074.1"/>
</dbReference>
<evidence type="ECO:0000313" key="11">
    <source>
        <dbReference type="EMBL" id="QKR00096.1"/>
    </source>
</evidence>
<dbReference type="SUPFAM" id="SSF55486">
    <property type="entry name" value="Metalloproteases ('zincins'), catalytic domain"/>
    <property type="match status" value="1"/>
</dbReference>
<dbReference type="SMART" id="SM00567">
    <property type="entry name" value="EZ_HEAT"/>
    <property type="match status" value="6"/>
</dbReference>
<dbReference type="CDD" id="cd09603">
    <property type="entry name" value="M1_APN_like"/>
    <property type="match status" value="1"/>
</dbReference>
<gene>
    <name evidence="11" type="ORF">GWK48_06655</name>
</gene>
<dbReference type="GO" id="GO:0005737">
    <property type="term" value="C:cytoplasm"/>
    <property type="evidence" value="ECO:0007669"/>
    <property type="project" value="TreeGrafter"/>
</dbReference>
<dbReference type="InterPro" id="IPR042097">
    <property type="entry name" value="Aminopeptidase_N-like_N_sf"/>
</dbReference>
<dbReference type="GO" id="GO:0008270">
    <property type="term" value="F:zinc ion binding"/>
    <property type="evidence" value="ECO:0007669"/>
    <property type="project" value="InterPro"/>
</dbReference>
<dbReference type="InterPro" id="IPR045357">
    <property type="entry name" value="Aminopeptidase_N-like_N"/>
</dbReference>
<dbReference type="InterPro" id="IPR001930">
    <property type="entry name" value="Peptidase_M1"/>
</dbReference>
<dbReference type="AlphaFoldDB" id="A0A6N0NTJ7"/>
<evidence type="ECO:0000256" key="7">
    <source>
        <dbReference type="ARBA" id="ARBA00022833"/>
    </source>
</evidence>
<dbReference type="SUPFAM" id="SSF63737">
    <property type="entry name" value="Leukotriene A4 hydrolase N-terminal domain"/>
    <property type="match status" value="1"/>
</dbReference>
<keyword evidence="8" id="KW-0482">Metalloprotease</keyword>
<dbReference type="EMBL" id="CP049074">
    <property type="protein sequence ID" value="QKR00096.1"/>
    <property type="molecule type" value="Genomic_DNA"/>
</dbReference>
<dbReference type="GO" id="GO:0042277">
    <property type="term" value="F:peptide binding"/>
    <property type="evidence" value="ECO:0007669"/>
    <property type="project" value="TreeGrafter"/>
</dbReference>
<feature type="domain" description="Peptidase M1 membrane alanine aminopeptidase" evidence="9">
    <location>
        <begin position="224"/>
        <end position="432"/>
    </location>
</feature>
<dbReference type="Gene3D" id="2.60.40.1730">
    <property type="entry name" value="tricorn interacting facor f3 domain"/>
    <property type="match status" value="1"/>
</dbReference>
<evidence type="ECO:0000256" key="1">
    <source>
        <dbReference type="ARBA" id="ARBA00001947"/>
    </source>
</evidence>
<dbReference type="InterPro" id="IPR004155">
    <property type="entry name" value="PBS_lyase_HEAT"/>
</dbReference>
<dbReference type="SUPFAM" id="SSF48371">
    <property type="entry name" value="ARM repeat"/>
    <property type="match status" value="2"/>
</dbReference>
<evidence type="ECO:0000256" key="2">
    <source>
        <dbReference type="ARBA" id="ARBA00010136"/>
    </source>
</evidence>
<evidence type="ECO:0000259" key="9">
    <source>
        <dbReference type="Pfam" id="PF01433"/>
    </source>
</evidence>
<dbReference type="GO" id="GO:0070006">
    <property type="term" value="F:metalloaminopeptidase activity"/>
    <property type="evidence" value="ECO:0007669"/>
    <property type="project" value="TreeGrafter"/>
</dbReference>
<dbReference type="GO" id="GO:0006508">
    <property type="term" value="P:proteolysis"/>
    <property type="evidence" value="ECO:0007669"/>
    <property type="project" value="UniProtKB-KW"/>
</dbReference>
<dbReference type="InterPro" id="IPR027268">
    <property type="entry name" value="Peptidase_M4/M1_CTD_sf"/>
</dbReference>
<dbReference type="InterPro" id="IPR050344">
    <property type="entry name" value="Peptidase_M1_aminopeptidases"/>
</dbReference>
<dbReference type="GO" id="GO:0005615">
    <property type="term" value="C:extracellular space"/>
    <property type="evidence" value="ECO:0007669"/>
    <property type="project" value="TreeGrafter"/>
</dbReference>
<dbReference type="InterPro" id="IPR016024">
    <property type="entry name" value="ARM-type_fold"/>
</dbReference>
<dbReference type="GO" id="GO:0016020">
    <property type="term" value="C:membrane"/>
    <property type="evidence" value="ECO:0007669"/>
    <property type="project" value="TreeGrafter"/>
</dbReference>
<evidence type="ECO:0000256" key="8">
    <source>
        <dbReference type="ARBA" id="ARBA00023049"/>
    </source>
</evidence>
<evidence type="ECO:0000256" key="5">
    <source>
        <dbReference type="ARBA" id="ARBA00022723"/>
    </source>
</evidence>
<organism evidence="11 12">
    <name type="scientific">Metallosphaera tengchongensis</name>
    <dbReference type="NCBI Taxonomy" id="1532350"/>
    <lineage>
        <taxon>Archaea</taxon>
        <taxon>Thermoproteota</taxon>
        <taxon>Thermoprotei</taxon>
        <taxon>Sulfolobales</taxon>
        <taxon>Sulfolobaceae</taxon>
        <taxon>Metallosphaera</taxon>
    </lineage>
</organism>
<dbReference type="Gene3D" id="1.25.10.10">
    <property type="entry name" value="Leucine-rich Repeat Variant"/>
    <property type="match status" value="2"/>
</dbReference>
<dbReference type="Pfam" id="PF01433">
    <property type="entry name" value="Peptidase_M1"/>
    <property type="match status" value="1"/>
</dbReference>
<evidence type="ECO:0000259" key="10">
    <source>
        <dbReference type="Pfam" id="PF17900"/>
    </source>
</evidence>